<sequence length="137" mass="15575">MSEYLKSSPHFFRLIKWAFALGTLAVLLLAALLPAPLEEAADLGRVPNPSKSAWFLLWMQELVSYGNAWVYLIVALAVVYALLPWLPGLPAVRRARWFPREQRLVNVLTLLVFLTILALTLVALVFRGENWSLVWPF</sequence>
<evidence type="ECO:0000256" key="1">
    <source>
        <dbReference type="SAM" id="Phobius"/>
    </source>
</evidence>
<evidence type="ECO:0000313" key="3">
    <source>
        <dbReference type="Proteomes" id="UP000317155"/>
    </source>
</evidence>
<keyword evidence="3" id="KW-1185">Reference proteome</keyword>
<keyword evidence="1" id="KW-0812">Transmembrane</keyword>
<dbReference type="Proteomes" id="UP000317155">
    <property type="component" value="Unassembled WGS sequence"/>
</dbReference>
<dbReference type="InterPro" id="IPR036150">
    <property type="entry name" value="Cyt_b/b6_C_sf"/>
</dbReference>
<feature type="transmembrane region" description="Helical" evidence="1">
    <location>
        <begin position="64"/>
        <end position="83"/>
    </location>
</feature>
<dbReference type="GO" id="GO:0016491">
    <property type="term" value="F:oxidoreductase activity"/>
    <property type="evidence" value="ECO:0007669"/>
    <property type="project" value="InterPro"/>
</dbReference>
<reference evidence="2 3" key="1">
    <citation type="submission" date="2019-07" db="EMBL/GenBank/DDBJ databases">
        <title>Insights of Desulfuromonas acetexigens electromicrobiology.</title>
        <authorList>
            <person name="Katuri K."/>
            <person name="Sapireddy V."/>
            <person name="Shaw D.R."/>
            <person name="Saikaly P."/>
        </authorList>
    </citation>
    <scope>NUCLEOTIDE SEQUENCE [LARGE SCALE GENOMIC DNA]</scope>
    <source>
        <strain evidence="2 3">2873</strain>
    </source>
</reference>
<feature type="transmembrane region" description="Helical" evidence="1">
    <location>
        <begin position="104"/>
        <end position="126"/>
    </location>
</feature>
<protein>
    <submittedName>
        <fullName evidence="2">Cytochrome B6</fullName>
    </submittedName>
</protein>
<dbReference type="Gene3D" id="1.20.810.10">
    <property type="entry name" value="Cytochrome Bc1 Complex, Chain C"/>
    <property type="match status" value="1"/>
</dbReference>
<gene>
    <name evidence="2" type="ORF">FL622_10435</name>
</gene>
<dbReference type="GO" id="GO:0009055">
    <property type="term" value="F:electron transfer activity"/>
    <property type="evidence" value="ECO:0007669"/>
    <property type="project" value="InterPro"/>
</dbReference>
<evidence type="ECO:0000313" key="2">
    <source>
        <dbReference type="EMBL" id="TRO80508.1"/>
    </source>
</evidence>
<dbReference type="InterPro" id="IPR027387">
    <property type="entry name" value="Cytb/b6-like_sf"/>
</dbReference>
<dbReference type="EMBL" id="VJVV01000007">
    <property type="protein sequence ID" value="TRO80508.1"/>
    <property type="molecule type" value="Genomic_DNA"/>
</dbReference>
<organism evidence="2 3">
    <name type="scientific">Trichloromonas acetexigens</name>
    <dbReference type="NCBI Taxonomy" id="38815"/>
    <lineage>
        <taxon>Bacteria</taxon>
        <taxon>Pseudomonadati</taxon>
        <taxon>Thermodesulfobacteriota</taxon>
        <taxon>Desulfuromonadia</taxon>
        <taxon>Desulfuromonadales</taxon>
        <taxon>Trichloromonadaceae</taxon>
        <taxon>Trichloromonas</taxon>
    </lineage>
</organism>
<dbReference type="RefSeq" id="WP_092058048.1">
    <property type="nucleotide sequence ID" value="NZ_FOJJ01000039.1"/>
</dbReference>
<dbReference type="AlphaFoldDB" id="A0A550JB72"/>
<dbReference type="GO" id="GO:0016020">
    <property type="term" value="C:membrane"/>
    <property type="evidence" value="ECO:0007669"/>
    <property type="project" value="InterPro"/>
</dbReference>
<dbReference type="NCBIfam" id="NF040970">
    <property type="entry name" value="memb_ExtQ"/>
    <property type="match status" value="1"/>
</dbReference>
<keyword evidence="1" id="KW-1133">Transmembrane helix</keyword>
<comment type="caution">
    <text evidence="2">The sequence shown here is derived from an EMBL/GenBank/DDBJ whole genome shotgun (WGS) entry which is preliminary data.</text>
</comment>
<accession>A0A550JB72</accession>
<dbReference type="SUPFAM" id="SSF81648">
    <property type="entry name" value="a domain/subunit of cytochrome bc1 complex (Ubiquinol-cytochrome c reductase)"/>
    <property type="match status" value="1"/>
</dbReference>
<proteinExistence type="predicted"/>
<keyword evidence="1" id="KW-0472">Membrane</keyword>
<name>A0A550JB72_9BACT</name>